<accession>A0ACD3B3U1</accession>
<gene>
    <name evidence="1" type="ORF">BDN72DRAFT_876300</name>
</gene>
<reference evidence="1 2" key="1">
    <citation type="journal article" date="2019" name="Nat. Ecol. Evol.">
        <title>Megaphylogeny resolves global patterns of mushroom evolution.</title>
        <authorList>
            <person name="Varga T."/>
            <person name="Krizsan K."/>
            <person name="Foldi C."/>
            <person name="Dima B."/>
            <person name="Sanchez-Garcia M."/>
            <person name="Sanchez-Ramirez S."/>
            <person name="Szollosi G.J."/>
            <person name="Szarkandi J.G."/>
            <person name="Papp V."/>
            <person name="Albert L."/>
            <person name="Andreopoulos W."/>
            <person name="Angelini C."/>
            <person name="Antonin V."/>
            <person name="Barry K.W."/>
            <person name="Bougher N.L."/>
            <person name="Buchanan P."/>
            <person name="Buyck B."/>
            <person name="Bense V."/>
            <person name="Catcheside P."/>
            <person name="Chovatia M."/>
            <person name="Cooper J."/>
            <person name="Damon W."/>
            <person name="Desjardin D."/>
            <person name="Finy P."/>
            <person name="Geml J."/>
            <person name="Haridas S."/>
            <person name="Hughes K."/>
            <person name="Justo A."/>
            <person name="Karasinski D."/>
            <person name="Kautmanova I."/>
            <person name="Kiss B."/>
            <person name="Kocsube S."/>
            <person name="Kotiranta H."/>
            <person name="LaButti K.M."/>
            <person name="Lechner B.E."/>
            <person name="Liimatainen K."/>
            <person name="Lipzen A."/>
            <person name="Lukacs Z."/>
            <person name="Mihaltcheva S."/>
            <person name="Morgado L.N."/>
            <person name="Niskanen T."/>
            <person name="Noordeloos M.E."/>
            <person name="Ohm R.A."/>
            <person name="Ortiz-Santana B."/>
            <person name="Ovrebo C."/>
            <person name="Racz N."/>
            <person name="Riley R."/>
            <person name="Savchenko A."/>
            <person name="Shiryaev A."/>
            <person name="Soop K."/>
            <person name="Spirin V."/>
            <person name="Szebenyi C."/>
            <person name="Tomsovsky M."/>
            <person name="Tulloss R.E."/>
            <person name="Uehling J."/>
            <person name="Grigoriev I.V."/>
            <person name="Vagvolgyi C."/>
            <person name="Papp T."/>
            <person name="Martin F.M."/>
            <person name="Miettinen O."/>
            <person name="Hibbett D.S."/>
            <person name="Nagy L.G."/>
        </authorList>
    </citation>
    <scope>NUCLEOTIDE SEQUENCE [LARGE SCALE GENOMIC DNA]</scope>
    <source>
        <strain evidence="1 2">NL-1719</strain>
    </source>
</reference>
<dbReference type="EMBL" id="ML208282">
    <property type="protein sequence ID" value="TFK72733.1"/>
    <property type="molecule type" value="Genomic_DNA"/>
</dbReference>
<evidence type="ECO:0000313" key="1">
    <source>
        <dbReference type="EMBL" id="TFK72733.1"/>
    </source>
</evidence>
<dbReference type="Proteomes" id="UP000308600">
    <property type="component" value="Unassembled WGS sequence"/>
</dbReference>
<proteinExistence type="predicted"/>
<protein>
    <submittedName>
        <fullName evidence="1">Uncharacterized protein</fullName>
    </submittedName>
</protein>
<sequence length="149" mass="16674">MTRMVRRRPMLGLSSLVLERPSESGSTLESSRQLPNPSNPMTSIVWQDIILASIYVKLIPLIKVFDATSSRHGPGAATWLLVLVASSKSLCAWEDQLDRLLYACKSGALGGLHYCYFTARSRLIPPTINGILYPQFRLTPLICDKHREM</sequence>
<name>A0ACD3B3U1_9AGAR</name>
<organism evidence="1 2">
    <name type="scientific">Pluteus cervinus</name>
    <dbReference type="NCBI Taxonomy" id="181527"/>
    <lineage>
        <taxon>Eukaryota</taxon>
        <taxon>Fungi</taxon>
        <taxon>Dikarya</taxon>
        <taxon>Basidiomycota</taxon>
        <taxon>Agaricomycotina</taxon>
        <taxon>Agaricomycetes</taxon>
        <taxon>Agaricomycetidae</taxon>
        <taxon>Agaricales</taxon>
        <taxon>Pluteineae</taxon>
        <taxon>Pluteaceae</taxon>
        <taxon>Pluteus</taxon>
    </lineage>
</organism>
<keyword evidence="2" id="KW-1185">Reference proteome</keyword>
<evidence type="ECO:0000313" key="2">
    <source>
        <dbReference type="Proteomes" id="UP000308600"/>
    </source>
</evidence>